<evidence type="ECO:0000313" key="1">
    <source>
        <dbReference type="EMBL" id="KAJ8954145.1"/>
    </source>
</evidence>
<gene>
    <name evidence="1" type="ORF">NQ318_005739</name>
</gene>
<dbReference type="Proteomes" id="UP001162162">
    <property type="component" value="Unassembled WGS sequence"/>
</dbReference>
<evidence type="ECO:0000313" key="2">
    <source>
        <dbReference type="Proteomes" id="UP001162162"/>
    </source>
</evidence>
<dbReference type="PANTHER" id="PTHR40552:SF6">
    <property type="entry name" value="FI09606P-RELATED"/>
    <property type="match status" value="1"/>
</dbReference>
<dbReference type="AlphaFoldDB" id="A0AAV8YTX5"/>
<sequence length="310" mass="35214">MPKQRQKVVINYPPVPTKKWIPPDKRPKKKPEPVYVKPKGITQKLKISSLKKIWHQYAIVGKTAILLGHYCQTHKKFHAKNLGHQGACNCAMACTFAYLHKMADWTRSYIDEILDRGDELYEKSLQQPAGLCRVHIPPELVCNNFYFNRSKITLSIDEKPGVGETLGAVSEQKAKEIFTNAVESFFKLYPSGIFCMECKCIAVWIQDSAFYLFDPTQHDEEGRLVESGHWMSGPCSCGQVDGGFALVCRCRVVKDLIDKIFDNVTVKPNTSFKIVQCVVQRIVNINIEPPETFEEVIQGEAPVVLPQKKR</sequence>
<protein>
    <submittedName>
        <fullName evidence="1">Uncharacterized protein</fullName>
    </submittedName>
</protein>
<dbReference type="Gene3D" id="3.90.70.120">
    <property type="match status" value="1"/>
</dbReference>
<name>A0AAV8YTX5_9CUCU</name>
<keyword evidence="2" id="KW-1185">Reference proteome</keyword>
<proteinExistence type="predicted"/>
<reference evidence="1" key="1">
    <citation type="journal article" date="2023" name="Insect Mol. Biol.">
        <title>Genome sequencing provides insights into the evolution of gene families encoding plant cell wall-degrading enzymes in longhorned beetles.</title>
        <authorList>
            <person name="Shin N.R."/>
            <person name="Okamura Y."/>
            <person name="Kirsch R."/>
            <person name="Pauchet Y."/>
        </authorList>
    </citation>
    <scope>NUCLEOTIDE SEQUENCE</scope>
    <source>
        <strain evidence="1">AMC_N1</strain>
    </source>
</reference>
<dbReference type="EMBL" id="JAPWTK010000050">
    <property type="protein sequence ID" value="KAJ8954145.1"/>
    <property type="molecule type" value="Genomic_DNA"/>
</dbReference>
<organism evidence="1 2">
    <name type="scientific">Aromia moschata</name>
    <dbReference type="NCBI Taxonomy" id="1265417"/>
    <lineage>
        <taxon>Eukaryota</taxon>
        <taxon>Metazoa</taxon>
        <taxon>Ecdysozoa</taxon>
        <taxon>Arthropoda</taxon>
        <taxon>Hexapoda</taxon>
        <taxon>Insecta</taxon>
        <taxon>Pterygota</taxon>
        <taxon>Neoptera</taxon>
        <taxon>Endopterygota</taxon>
        <taxon>Coleoptera</taxon>
        <taxon>Polyphaga</taxon>
        <taxon>Cucujiformia</taxon>
        <taxon>Chrysomeloidea</taxon>
        <taxon>Cerambycidae</taxon>
        <taxon>Cerambycinae</taxon>
        <taxon>Callichromatini</taxon>
        <taxon>Aromia</taxon>
    </lineage>
</organism>
<accession>A0AAV8YTX5</accession>
<comment type="caution">
    <text evidence="1">The sequence shown here is derived from an EMBL/GenBank/DDBJ whole genome shotgun (WGS) entry which is preliminary data.</text>
</comment>
<dbReference type="PANTHER" id="PTHR40552">
    <property type="entry name" value="AT05186P-RELATED"/>
    <property type="match status" value="1"/>
</dbReference>